<dbReference type="OrthoDB" id="5959877at2759"/>
<dbReference type="PANTHER" id="PTHR33361:SF2">
    <property type="entry name" value="DUF885 DOMAIN-CONTAINING PROTEIN"/>
    <property type="match status" value="1"/>
</dbReference>
<dbReference type="InterPro" id="IPR010281">
    <property type="entry name" value="DUF885"/>
</dbReference>
<dbReference type="Gene3D" id="3.60.10.10">
    <property type="entry name" value="Endonuclease/exonuclease/phosphatase"/>
    <property type="match status" value="1"/>
</dbReference>
<evidence type="ECO:0008006" key="4">
    <source>
        <dbReference type="Google" id="ProtNLM"/>
    </source>
</evidence>
<evidence type="ECO:0000313" key="2">
    <source>
        <dbReference type="EMBL" id="CAC5405419.1"/>
    </source>
</evidence>
<feature type="signal peptide" evidence="1">
    <location>
        <begin position="1"/>
        <end position="26"/>
    </location>
</feature>
<proteinExistence type="predicted"/>
<dbReference type="Pfam" id="PF05960">
    <property type="entry name" value="DUF885"/>
    <property type="match status" value="1"/>
</dbReference>
<dbReference type="Proteomes" id="UP000507470">
    <property type="component" value="Unassembled WGS sequence"/>
</dbReference>
<sequence>MELKFIQALFVSLILNSFILITTVDGQYVPTIESIQEEYWQWRLKDSPEYSTFLGYYEYNDLLRSYSVQNFMQKKDRVQQFLDDINTIKETSLPPSERVNYLILKDTFQTYINGYEFALYGALNPINNLEGIHIYYSAAMAATRTRGDFENYIVRLNNIPNQINEIINSFKEAIRLNRTYNFVSINKVKDDINELLVEPSDSTFFVGINYTLSVIDNIDETDKIDLRMRTLSATNRTITAYRTLRSFIIDEYMPRTRVGLGLSTMADGRRYYQACLRWHLSYDMSPEEVHQIGLQEVERIHTEMVKLVRRLGFTGTVKEFFDVLKNDSRFYHTNTSVILEIYKDIVYNKITPKLPDYFENIPDVPLQIKEMTYDGPGGGYSSASETRPGVFWINLIRPSESPRFDYMALSLHEASPGHHLQHSYAMKATLPEYRQHTEISFYDVPFWFPFYSAYSEGWALYSEYLGVEMGLYADDYEMLGRYSGEILRACRLVVDTGLHHYGWDRQKAVEYMMNYTAYSRGATEIEVDRYVTWPGQACAYKLGEIKIKELRKKAETRLGSKFDIKKFHSTILVNGAVPMSILDTFVNEWIEETLKMADITSESSMYMYQNEGTVCISGDFNSRIGYNTDFIEGVDRIPSREVIDITENHYDDLFVDFLVDSNFCFVLIGRIGNENSYTCASKRGKSVVDYVLVPHESIPVVCDFKVNTISDLIDRYNMDVPVKHRIIRFLNGNYLF</sequence>
<dbReference type="PANTHER" id="PTHR33361">
    <property type="entry name" value="GLR0591 PROTEIN"/>
    <property type="match status" value="1"/>
</dbReference>
<dbReference type="EMBL" id="CACVKT020007119">
    <property type="protein sequence ID" value="CAC5405419.1"/>
    <property type="molecule type" value="Genomic_DNA"/>
</dbReference>
<evidence type="ECO:0000313" key="3">
    <source>
        <dbReference type="Proteomes" id="UP000507470"/>
    </source>
</evidence>
<feature type="chain" id="PRO_5027103818" description="DUF885 domain-containing protein" evidence="1">
    <location>
        <begin position="27"/>
        <end position="736"/>
    </location>
</feature>
<dbReference type="InterPro" id="IPR036691">
    <property type="entry name" value="Endo/exonu/phosph_ase_sf"/>
</dbReference>
<name>A0A6J8DBY9_MYTCO</name>
<keyword evidence="3" id="KW-1185">Reference proteome</keyword>
<protein>
    <recommendedName>
        <fullName evidence="4">DUF885 domain-containing protein</fullName>
    </recommendedName>
</protein>
<organism evidence="2 3">
    <name type="scientific">Mytilus coruscus</name>
    <name type="common">Sea mussel</name>
    <dbReference type="NCBI Taxonomy" id="42192"/>
    <lineage>
        <taxon>Eukaryota</taxon>
        <taxon>Metazoa</taxon>
        <taxon>Spiralia</taxon>
        <taxon>Lophotrochozoa</taxon>
        <taxon>Mollusca</taxon>
        <taxon>Bivalvia</taxon>
        <taxon>Autobranchia</taxon>
        <taxon>Pteriomorphia</taxon>
        <taxon>Mytilida</taxon>
        <taxon>Mytiloidea</taxon>
        <taxon>Mytilidae</taxon>
        <taxon>Mytilinae</taxon>
        <taxon>Mytilus</taxon>
    </lineage>
</organism>
<accession>A0A6J8DBY9</accession>
<keyword evidence="1" id="KW-0732">Signal</keyword>
<evidence type="ECO:0000256" key="1">
    <source>
        <dbReference type="SAM" id="SignalP"/>
    </source>
</evidence>
<reference evidence="2 3" key="1">
    <citation type="submission" date="2020-06" db="EMBL/GenBank/DDBJ databases">
        <authorList>
            <person name="Li R."/>
            <person name="Bekaert M."/>
        </authorList>
    </citation>
    <scope>NUCLEOTIDE SEQUENCE [LARGE SCALE GENOMIC DNA]</scope>
    <source>
        <strain evidence="3">wild</strain>
    </source>
</reference>
<dbReference type="AlphaFoldDB" id="A0A6J8DBY9"/>
<gene>
    <name evidence="2" type="ORF">MCOR_39113</name>
</gene>